<dbReference type="InterPro" id="IPR006311">
    <property type="entry name" value="TAT_signal"/>
</dbReference>
<dbReference type="SUPFAM" id="SSF51004">
    <property type="entry name" value="C-terminal (heme d1) domain of cytochrome cd1-nitrite reductase"/>
    <property type="match status" value="1"/>
</dbReference>
<evidence type="ECO:0000313" key="4">
    <source>
        <dbReference type="EMBL" id="MWC43902.1"/>
    </source>
</evidence>
<dbReference type="EMBL" id="WSUT01000005">
    <property type="protein sequence ID" value="MWC43902.1"/>
    <property type="molecule type" value="Genomic_DNA"/>
</dbReference>
<dbReference type="AlphaFoldDB" id="A0A1G7JF35"/>
<evidence type="ECO:0000256" key="2">
    <source>
        <dbReference type="ARBA" id="ARBA00022526"/>
    </source>
</evidence>
<dbReference type="GO" id="GO:0017057">
    <property type="term" value="F:6-phosphogluconolactonase activity"/>
    <property type="evidence" value="ECO:0007669"/>
    <property type="project" value="TreeGrafter"/>
</dbReference>
<dbReference type="OrthoDB" id="9790815at2"/>
<dbReference type="PANTHER" id="PTHR30344">
    <property type="entry name" value="6-PHOSPHOGLUCONOLACTONASE-RELATED"/>
    <property type="match status" value="1"/>
</dbReference>
<feature type="signal peptide" evidence="3">
    <location>
        <begin position="1"/>
        <end position="25"/>
    </location>
</feature>
<reference evidence="4 7" key="2">
    <citation type="submission" date="2019-12" db="EMBL/GenBank/DDBJ databases">
        <authorList>
            <person name="Zheng J."/>
        </authorList>
    </citation>
    <scope>NUCLEOTIDE SEQUENCE [LARGE SCALE GENOMIC DNA]</scope>
    <source>
        <strain evidence="4 7">DSM 27347</strain>
    </source>
</reference>
<keyword evidence="3" id="KW-0732">Signal</keyword>
<reference evidence="5 6" key="1">
    <citation type="submission" date="2016-10" db="EMBL/GenBank/DDBJ databases">
        <authorList>
            <person name="Varghese N."/>
            <person name="Submissions S."/>
        </authorList>
    </citation>
    <scope>NUCLEOTIDE SEQUENCE [LARGE SCALE GENOMIC DNA]</scope>
    <source>
        <strain evidence="5 6">S7-754</strain>
    </source>
</reference>
<dbReference type="EMBL" id="FNBI01000002">
    <property type="protein sequence ID" value="SDF23557.1"/>
    <property type="molecule type" value="Genomic_DNA"/>
</dbReference>
<keyword evidence="2" id="KW-0313">Glucose metabolism</keyword>
<dbReference type="InterPro" id="IPR050282">
    <property type="entry name" value="Cycloisomerase_2"/>
</dbReference>
<gene>
    <name evidence="4" type="ORF">GQR91_09595</name>
    <name evidence="5" type="ORF">SAMN05216557_102615</name>
</gene>
<comment type="similarity">
    <text evidence="1">Belongs to the cycloisomerase 2 family.</text>
</comment>
<evidence type="ECO:0000256" key="1">
    <source>
        <dbReference type="ARBA" id="ARBA00005564"/>
    </source>
</evidence>
<feature type="chain" id="PRO_5036019137" evidence="3">
    <location>
        <begin position="26"/>
        <end position="373"/>
    </location>
</feature>
<dbReference type="PANTHER" id="PTHR30344:SF1">
    <property type="entry name" value="6-PHOSPHOGLUCONOLACTONASE"/>
    <property type="match status" value="1"/>
</dbReference>
<protein>
    <submittedName>
        <fullName evidence="5">6-phosphogluconolactonase</fullName>
    </submittedName>
    <submittedName>
        <fullName evidence="4">Beta-propeller fold lactonase family protein</fullName>
    </submittedName>
</protein>
<evidence type="ECO:0000313" key="5">
    <source>
        <dbReference type="EMBL" id="SDF23557.1"/>
    </source>
</evidence>
<dbReference type="GO" id="GO:0006006">
    <property type="term" value="P:glucose metabolic process"/>
    <property type="evidence" value="ECO:0007669"/>
    <property type="project" value="UniProtKB-KW"/>
</dbReference>
<dbReference type="Proteomes" id="UP000323502">
    <property type="component" value="Unassembled WGS sequence"/>
</dbReference>
<keyword evidence="6" id="KW-1185">Reference proteome</keyword>
<dbReference type="Pfam" id="PF10282">
    <property type="entry name" value="Lactonase"/>
    <property type="match status" value="1"/>
</dbReference>
<accession>A0A1G7JF35</accession>
<keyword evidence="2" id="KW-0119">Carbohydrate metabolism</keyword>
<name>A0A1G7JF35_9SPHN</name>
<evidence type="ECO:0000256" key="3">
    <source>
        <dbReference type="SAM" id="SignalP"/>
    </source>
</evidence>
<proteinExistence type="inferred from homology"/>
<evidence type="ECO:0000313" key="7">
    <source>
        <dbReference type="Proteomes" id="UP000436801"/>
    </source>
</evidence>
<dbReference type="PROSITE" id="PS51318">
    <property type="entry name" value="TAT"/>
    <property type="match status" value="1"/>
</dbReference>
<dbReference type="RefSeq" id="WP_149681919.1">
    <property type="nucleotide sequence ID" value="NZ_FNBI01000002.1"/>
</dbReference>
<organism evidence="5 6">
    <name type="scientific">Sphingomonas carotinifaciens</name>
    <dbReference type="NCBI Taxonomy" id="1166323"/>
    <lineage>
        <taxon>Bacteria</taxon>
        <taxon>Pseudomonadati</taxon>
        <taxon>Pseudomonadota</taxon>
        <taxon>Alphaproteobacteria</taxon>
        <taxon>Sphingomonadales</taxon>
        <taxon>Sphingomonadaceae</taxon>
        <taxon>Sphingomonas</taxon>
    </lineage>
</organism>
<dbReference type="Gene3D" id="2.130.10.10">
    <property type="entry name" value="YVTN repeat-like/Quinoprotein amine dehydrogenase"/>
    <property type="match status" value="1"/>
</dbReference>
<sequence length="373" mass="38754">MTTPMSRRTILGAIGATALPLPAHAAPASLALYAGGYNREGGHGLLPLHYRPDTERWQAAAPVADAPDASFGIRHPRHGLHYLVQEGADGMVSAFRTDGDRWTRVAHVSSAGADPCHVALDRTGTALAVANYSSGSVALIRLDPATGLPSAPATVHPHRGSGPVTDRQAGPHAHWVGFTPDNRWLWSVDLGADTVFAHPFDARTGTLGTAQAALRAPAGSGPRHIALHPARPFAYLIHELANTVTALRVGPAPTLTPLAPPVSTLAPGFTGKSQAGAIAIDARGRYLYASNRGADTIAVFAIASNGTLTPVQTISATGRWPRHMQLLPGQSRLLVANQHSGTIDSFAVAPDGRLTPHGPGTAAPGVAFIGLRD</sequence>
<dbReference type="InterPro" id="IPR019405">
    <property type="entry name" value="Lactonase_7-beta_prop"/>
</dbReference>
<dbReference type="InterPro" id="IPR011048">
    <property type="entry name" value="Haem_d1_sf"/>
</dbReference>
<dbReference type="Proteomes" id="UP000436801">
    <property type="component" value="Unassembled WGS sequence"/>
</dbReference>
<dbReference type="InterPro" id="IPR015943">
    <property type="entry name" value="WD40/YVTN_repeat-like_dom_sf"/>
</dbReference>
<evidence type="ECO:0000313" key="6">
    <source>
        <dbReference type="Proteomes" id="UP000323502"/>
    </source>
</evidence>